<accession>C1E2W9</accession>
<feature type="compositionally biased region" description="Polar residues" evidence="1">
    <location>
        <begin position="36"/>
        <end position="48"/>
    </location>
</feature>
<feature type="region of interest" description="Disordered" evidence="1">
    <location>
        <begin position="1579"/>
        <end position="1808"/>
    </location>
</feature>
<feature type="compositionally biased region" description="Basic and acidic residues" evidence="1">
    <location>
        <begin position="843"/>
        <end position="857"/>
    </location>
</feature>
<feature type="region of interest" description="Disordered" evidence="1">
    <location>
        <begin position="1"/>
        <end position="200"/>
    </location>
</feature>
<sequence length="2335" mass="251509">MGTPARNSIPSPSDSDEKIQSSTKLPSPETVRPGSTDRSSPNGCGSRTQRSRAVAWCGGAGRSDHAATRATPPPLAVGEPLESPRLPFRSTRAARRGGPSSEPTKSAHSEIPPTHTRPPQVGSPPHGPNPTDARLATRGRTAEEHELDPALFERAAVRGARARRRDDDDASRGGESDASERDDRSVLNDPAGFYPEEPAARRAYGRLLRHRADAEERARRHDEEHDTRTPSLTPSDDERALLESVTNHLAHRGVPGRTVGETAAAAARTRAAKANVAETAAFVRAAGGTAGVGGVATDAIAPSNSGDDKFNVYDGNRRDLSHLRGTLRRRDDVWVTFTKIKEQVEAVLADPEAVRCPHVVGTDRNQWRRAPHVAVSERVAPSSRLEMSGRSSGAPSSVIARGGSVRRKVYCAECWEKMEVKRAASVVRCADCGDRFPLSKTAPFPVRRTLGSSAGGEDIVDVCFLCAPGWEPRRAEKAARRGLANDPARWNAEDAAADAAAAELRAMPRADRLRLLHATLGGRMTRTGSKKKMKKDDGDEDDDDDEEEEEEEDGAEAALDRRLRDGPDLYPWQVGHPAQAKTRDNRSSDAGSIDAPPATIGATAVEGVARAQDESWAVAGADVVARGAPGARTRMLPIDRFNASTVSERCSSSPEAPDVADFAERAMRRAIALDVEVEAGPAEVELDAKARDTFVRSLMERHDFQLDAEGARRCLETVEDAAAAAARAAMGDLLVNATGPISEEEVLADALRRFNDDAEAAVAEAARVAGEITAAEFNKRAEVDAAEEEERALALDRQRLEDILGRDGGLRRYLAEEARLRGDPADAYGGELDADQSPPDQSPPDHRGVGEQGRGDDDNFWADVDIEDEDADRLLTAEEREEREREDRERKRREAREAERAAARAKLEKWASKGMDFGDYGDDDDDARDVARKETEGEAGDEDEPGARAKATKKSPTKKSSPMRPVRAPPPPVRAESPPPGESPLDVVSERPGENEASAANVEAPKPVNKWKMALAAIVKGDEPAKEKRRRRRRRAAGEATKAALTDMFARAVARREIDRDDDDEKETNGGAGAVEVDAVHVPPHPKPRGGDGGGVVDHDAGMDGVTIPLRESLRKMAAEPAEEDRAASRTERRGDSARVDPTYASTRGGGGEGVGGWSHAVEPAAFHAARPGGRRARTIAEWVAESGLRDDVRGSPDRSPAKAANAAPKEEAARSNLNLIPAPLADRSSTDPRNDDDDDGGEKNDDARITFEAAVSRRERRVREAHARLRVRTLRGGKNNPRAVSNPGPSDDDSFELPDDGTLAALLSGGQVLGRVDDLAARAAAAIEANRPKGAGRTETTDEPFLPTDEPFRPTDEPPAVARRRIATLGLPPADGFASAELARADGDPKVSGSIPRSPAERWIDRHGSRRTVPKLVAGAPVVTSAGDASVRLEDPERELLMEEARREKTRRVHEALRARARRMRDKAALKADEDLLVKGRFNIQTIVPSPQTVKPPTREGTWARKEREYHEEKERRWKEEKMRVSVAIPIDDDDDDASDDSEGERRQRDVVSAAAARLWALAEANKRKGTRVVGSIVGDAADKAVSDDDDAAPADSPRRSPPRIAPCTMFAADEFAAEAGFDVGPPVTPETSPEREGSAGLVAVSREVSREGPGESPGGESPPPSEASPFAGTDSESGAGAENREVEGHAREGHAREGHAEDDDEKWFSHLLPDRDRRGSTVEPPEPVAAPTPPRAVVRGVDAPEDTSVEREATDESSSPTAADAGETRDRSEEPTESAATTEIEEPTEPAAEIEEPTAAAETESEARIRLIRARVDMVRVDANRRARLSPRSRRSASNAADLWADFEDDVRDRRVVLAGSYAFVDVPYDTVAGPRVSRKAVRTVTAAIRVAVAEAAGVTLRRGQSAGDALAMTGGKEEDDDDDDRVRIVGISEGIPPEDVVTTGSRDGQTPADADRFGKCFVAHFELELEDPRGKKSGQSGGDRWSALRTMHASLVDACDLSGKIPGMGRGALVVRGAGDPGAFPPPAPPPLARIIDDDDDVRWAAVKEMAEPPEDPDAPPGLSRDATRDDAGGVAPWEYRPLRALLGKPPVASSAEYYEKYPHSVPWGVHRERAPYEPRYVAPSLDDAMDKLVRVTDAHARRLADDDRYKPLQTSEPSEAESRARELERTLRRAAADDDFFSGGGETVSAAAAARGRRSLAELDADAAAAARDLRAFDAGAGARKAARENVIHGSIQRESLEGTDPYLVAPGTLPTATRRTPLWDMGDLSNVDDAYDLEYVNPRQMRRGLGGAATTKTKADLKAGNESDENDEYVNPRLSRLGSSSARSVA</sequence>
<feature type="compositionally biased region" description="Basic and acidic residues" evidence="1">
    <location>
        <begin position="164"/>
        <end position="186"/>
    </location>
</feature>
<feature type="compositionally biased region" description="Basic and acidic residues" evidence="1">
    <location>
        <begin position="872"/>
        <end position="911"/>
    </location>
</feature>
<feature type="compositionally biased region" description="Basic and acidic residues" evidence="1">
    <location>
        <begin position="1112"/>
        <end position="1139"/>
    </location>
</feature>
<feature type="compositionally biased region" description="Basic and acidic residues" evidence="1">
    <location>
        <begin position="1242"/>
        <end position="1268"/>
    </location>
</feature>
<evidence type="ECO:0000313" key="3">
    <source>
        <dbReference type="Proteomes" id="UP000002009"/>
    </source>
</evidence>
<feature type="compositionally biased region" description="Basic and acidic residues" evidence="1">
    <location>
        <begin position="1503"/>
        <end position="1525"/>
    </location>
</feature>
<name>C1E2W9_MICCC</name>
<feature type="compositionally biased region" description="Gly residues" evidence="1">
    <location>
        <begin position="1148"/>
        <end position="1157"/>
    </location>
</feature>
<dbReference type="Proteomes" id="UP000002009">
    <property type="component" value="Chromosome 3"/>
</dbReference>
<dbReference type="EMBL" id="CP001324">
    <property type="protein sequence ID" value="ACO62418.1"/>
    <property type="molecule type" value="Genomic_DNA"/>
</dbReference>
<dbReference type="RefSeq" id="XP_002501160.1">
    <property type="nucleotide sequence ID" value="XM_002501114.1"/>
</dbReference>
<dbReference type="PANTHER" id="PTHR35711">
    <property type="entry name" value="EXPRESSED PROTEIN"/>
    <property type="match status" value="1"/>
</dbReference>
<feature type="region of interest" description="Disordered" evidence="1">
    <location>
        <begin position="1490"/>
        <end position="1552"/>
    </location>
</feature>
<feature type="region of interest" description="Disordered" evidence="1">
    <location>
        <begin position="2052"/>
        <end position="2078"/>
    </location>
</feature>
<feature type="compositionally biased region" description="Low complexity" evidence="1">
    <location>
        <begin position="2322"/>
        <end position="2335"/>
    </location>
</feature>
<feature type="region of interest" description="Disordered" evidence="1">
    <location>
        <begin position="1331"/>
        <end position="1359"/>
    </location>
</feature>
<feature type="compositionally biased region" description="Basic and acidic residues" evidence="1">
    <location>
        <begin position="1708"/>
        <end position="1722"/>
    </location>
</feature>
<protein>
    <submittedName>
        <fullName evidence="2">Uncharacterized protein</fullName>
    </submittedName>
</protein>
<feature type="region of interest" description="Disordered" evidence="1">
    <location>
        <begin position="824"/>
        <end position="1008"/>
    </location>
</feature>
<feature type="compositionally biased region" description="Acidic residues" evidence="1">
    <location>
        <begin position="1532"/>
        <end position="1544"/>
    </location>
</feature>
<keyword evidence="3" id="KW-1185">Reference proteome</keyword>
<feature type="compositionally biased region" description="Basic and acidic residues" evidence="1">
    <location>
        <begin position="1684"/>
        <end position="1701"/>
    </location>
</feature>
<feature type="compositionally biased region" description="Basic and acidic residues" evidence="1">
    <location>
        <begin position="213"/>
        <end position="228"/>
    </location>
</feature>
<feature type="compositionally biased region" description="Basic and acidic residues" evidence="1">
    <location>
        <begin position="558"/>
        <end position="567"/>
    </location>
</feature>
<feature type="compositionally biased region" description="Acidic residues" evidence="1">
    <location>
        <begin position="858"/>
        <end position="871"/>
    </location>
</feature>
<dbReference type="KEGG" id="mis:MICPUN_57394"/>
<reference evidence="2 3" key="1">
    <citation type="journal article" date="2009" name="Science">
        <title>Green evolution and dynamic adaptations revealed by genomes of the marine picoeukaryotes Micromonas.</title>
        <authorList>
            <person name="Worden A.Z."/>
            <person name="Lee J.H."/>
            <person name="Mock T."/>
            <person name="Rouze P."/>
            <person name="Simmons M.P."/>
            <person name="Aerts A.L."/>
            <person name="Allen A.E."/>
            <person name="Cuvelier M.L."/>
            <person name="Derelle E."/>
            <person name="Everett M.V."/>
            <person name="Foulon E."/>
            <person name="Grimwood J."/>
            <person name="Gundlach H."/>
            <person name="Henrissat B."/>
            <person name="Napoli C."/>
            <person name="McDonald S.M."/>
            <person name="Parker M.S."/>
            <person name="Rombauts S."/>
            <person name="Salamov A."/>
            <person name="Von Dassow P."/>
            <person name="Badger J.H."/>
            <person name="Coutinho P.M."/>
            <person name="Demir E."/>
            <person name="Dubchak I."/>
            <person name="Gentemann C."/>
            <person name="Eikrem W."/>
            <person name="Gready J.E."/>
            <person name="John U."/>
            <person name="Lanier W."/>
            <person name="Lindquist E.A."/>
            <person name="Lucas S."/>
            <person name="Mayer K.F."/>
            <person name="Moreau H."/>
            <person name="Not F."/>
            <person name="Otillar R."/>
            <person name="Panaud O."/>
            <person name="Pangilinan J."/>
            <person name="Paulsen I."/>
            <person name="Piegu B."/>
            <person name="Poliakov A."/>
            <person name="Robbens S."/>
            <person name="Schmutz J."/>
            <person name="Toulza E."/>
            <person name="Wyss T."/>
            <person name="Zelensky A."/>
            <person name="Zhou K."/>
            <person name="Armbrust E.V."/>
            <person name="Bhattacharya D."/>
            <person name="Goodenough U.W."/>
            <person name="Van de Peer Y."/>
            <person name="Grigoriev I.V."/>
        </authorList>
    </citation>
    <scope>NUCLEOTIDE SEQUENCE [LARGE SCALE GENOMIC DNA]</scope>
    <source>
        <strain evidence="3">RCC299 / NOUM17</strain>
    </source>
</reference>
<feature type="region of interest" description="Disordered" evidence="1">
    <location>
        <begin position="1185"/>
        <end position="1297"/>
    </location>
</feature>
<organism evidence="2 3">
    <name type="scientific">Micromonas commoda (strain RCC299 / NOUM17 / CCMP2709)</name>
    <name type="common">Picoplanktonic green alga</name>
    <dbReference type="NCBI Taxonomy" id="296587"/>
    <lineage>
        <taxon>Eukaryota</taxon>
        <taxon>Viridiplantae</taxon>
        <taxon>Chlorophyta</taxon>
        <taxon>Mamiellophyceae</taxon>
        <taxon>Mamiellales</taxon>
        <taxon>Mamiellaceae</taxon>
        <taxon>Micromonas</taxon>
    </lineage>
</organism>
<feature type="compositionally biased region" description="Basic and acidic residues" evidence="1">
    <location>
        <begin position="1188"/>
        <end position="1201"/>
    </location>
</feature>
<dbReference type="InParanoid" id="C1E2W9"/>
<feature type="compositionally biased region" description="Acidic residues" evidence="1">
    <location>
        <begin position="538"/>
        <end position="555"/>
    </location>
</feature>
<feature type="compositionally biased region" description="Low complexity" evidence="1">
    <location>
        <begin position="1612"/>
        <end position="1624"/>
    </location>
</feature>
<feature type="region of interest" description="Disordered" evidence="1">
    <location>
        <begin position="213"/>
        <end position="237"/>
    </location>
</feature>
<feature type="region of interest" description="Disordered" evidence="1">
    <location>
        <begin position="2290"/>
        <end position="2335"/>
    </location>
</feature>
<evidence type="ECO:0000313" key="2">
    <source>
        <dbReference type="EMBL" id="ACO62418.1"/>
    </source>
</evidence>
<dbReference type="PANTHER" id="PTHR35711:SF1">
    <property type="entry name" value="ECTODERMAL, ISOFORM F"/>
    <property type="match status" value="1"/>
</dbReference>
<proteinExistence type="predicted"/>
<feature type="compositionally biased region" description="Pro residues" evidence="1">
    <location>
        <begin position="1726"/>
        <end position="1736"/>
    </location>
</feature>
<feature type="compositionally biased region" description="Pro residues" evidence="1">
    <location>
        <begin position="967"/>
        <end position="982"/>
    </location>
</feature>
<feature type="compositionally biased region" description="Acidic residues" evidence="1">
    <location>
        <begin position="1785"/>
        <end position="1798"/>
    </location>
</feature>
<feature type="region of interest" description="Disordered" evidence="1">
    <location>
        <begin position="2150"/>
        <end position="2170"/>
    </location>
</feature>
<dbReference type="GeneID" id="8241920"/>
<gene>
    <name evidence="2" type="ORF">MICPUN_57394</name>
</gene>
<feature type="region of interest" description="Disordered" evidence="1">
    <location>
        <begin position="1055"/>
        <end position="1157"/>
    </location>
</feature>
<evidence type="ECO:0000256" key="1">
    <source>
        <dbReference type="SAM" id="MobiDB-lite"/>
    </source>
</evidence>
<feature type="compositionally biased region" description="Polar residues" evidence="1">
    <location>
        <begin position="1"/>
        <end position="13"/>
    </location>
</feature>
<feature type="region of interest" description="Disordered" evidence="1">
    <location>
        <begin position="524"/>
        <end position="598"/>
    </location>
</feature>
<feature type="region of interest" description="Disordered" evidence="1">
    <location>
        <begin position="1022"/>
        <end position="1043"/>
    </location>
</feature>